<gene>
    <name evidence="2" type="ORF">ADK38_46205</name>
</gene>
<keyword evidence="3" id="KW-1185">Reference proteome</keyword>
<evidence type="ECO:0000259" key="1">
    <source>
        <dbReference type="Pfam" id="PF00668"/>
    </source>
</evidence>
<comment type="caution">
    <text evidence="2">The sequence shown here is derived from an EMBL/GenBank/DDBJ whole genome shotgun (WGS) entry which is preliminary data.</text>
</comment>
<accession>A0ABR5IRE8</accession>
<dbReference type="InterPro" id="IPR023213">
    <property type="entry name" value="CAT-like_dom_sf"/>
</dbReference>
<dbReference type="InterPro" id="IPR001242">
    <property type="entry name" value="Condensation_dom"/>
</dbReference>
<dbReference type="Proteomes" id="UP000037020">
    <property type="component" value="Unassembled WGS sequence"/>
</dbReference>
<reference evidence="2 3" key="1">
    <citation type="submission" date="2015-07" db="EMBL/GenBank/DDBJ databases">
        <authorList>
            <person name="Ju K.-S."/>
            <person name="Doroghazi J.R."/>
            <person name="Metcalf W.W."/>
        </authorList>
    </citation>
    <scope>NUCLEOTIDE SEQUENCE [LARGE SCALE GENOMIC DNA]</scope>
    <source>
        <strain evidence="2 3">NRRL B-3589</strain>
    </source>
</reference>
<dbReference type="Pfam" id="PF00668">
    <property type="entry name" value="Condensation"/>
    <property type="match status" value="1"/>
</dbReference>
<dbReference type="SUPFAM" id="SSF52777">
    <property type="entry name" value="CoA-dependent acyltransferases"/>
    <property type="match status" value="2"/>
</dbReference>
<sequence>MTAGADADTRRDDAVPFTYEQERYYAATPGSAEPGGAAPATDLTRKNVQLAYEITGPFDPAVLEAAVRSFVARHDALRMDVLPGAASAPLRAQRVRPLGADERVVDHQDVAAASERQFARYVSLVQSRDFVAPWAEGGRPFAFRVLRYDAHRHAFLAAFQNLVFDSRALDLFVREVWRDYAALAAGGAVESAAPSFAEAARRQRDRHDPDRLGRALDSWRDRLDHAVRHPWHRPDGAERTESGDVETVLTGDALAALTELGRRAGCTVVQCVVGAFARAVHQHTGRRRLSLWTSMDGRRSVGRGVVGMFAGVAPLKVLDAGAALPDVCAEVGGQLLEALRYQQVGSDELAGIRSGFAAEGRVWSPDVYINIRQIRSEGARVRDDGPLRIDSDAYPLRGITFVDPYALHLRCDEYLDRVRVRLVFDGQRVGRPLAEAIMASLVGALTGGGR</sequence>
<feature type="domain" description="Condensation" evidence="1">
    <location>
        <begin position="47"/>
        <end position="350"/>
    </location>
</feature>
<proteinExistence type="predicted"/>
<evidence type="ECO:0000313" key="3">
    <source>
        <dbReference type="Proteomes" id="UP000037020"/>
    </source>
</evidence>
<name>A0ABR5IRE8_9ACTN</name>
<dbReference type="EMBL" id="LGUT01004581">
    <property type="protein sequence ID" value="KOG44781.1"/>
    <property type="molecule type" value="Genomic_DNA"/>
</dbReference>
<protein>
    <recommendedName>
        <fullName evidence="1">Condensation domain-containing protein</fullName>
    </recommendedName>
</protein>
<dbReference type="Gene3D" id="3.30.559.30">
    <property type="entry name" value="Nonribosomal peptide synthetase, condensation domain"/>
    <property type="match status" value="1"/>
</dbReference>
<evidence type="ECO:0000313" key="2">
    <source>
        <dbReference type="EMBL" id="KOG44781.1"/>
    </source>
</evidence>
<organism evidence="2 3">
    <name type="scientific">Streptomyces varsoviensis</name>
    <dbReference type="NCBI Taxonomy" id="67373"/>
    <lineage>
        <taxon>Bacteria</taxon>
        <taxon>Bacillati</taxon>
        <taxon>Actinomycetota</taxon>
        <taxon>Actinomycetes</taxon>
        <taxon>Kitasatosporales</taxon>
        <taxon>Streptomycetaceae</taxon>
        <taxon>Streptomyces</taxon>
    </lineage>
</organism>
<dbReference type="Gene3D" id="3.30.559.10">
    <property type="entry name" value="Chloramphenicol acetyltransferase-like domain"/>
    <property type="match status" value="1"/>
</dbReference>
<dbReference type="RefSeq" id="WP_030877713.1">
    <property type="nucleotide sequence ID" value="NZ_JBIRHZ010000008.1"/>
</dbReference>